<feature type="region of interest" description="Disordered" evidence="1">
    <location>
        <begin position="24"/>
        <end position="58"/>
    </location>
</feature>
<dbReference type="EMBL" id="KB456263">
    <property type="protein sequence ID" value="EMF13804.1"/>
    <property type="molecule type" value="Genomic_DNA"/>
</dbReference>
<proteinExistence type="predicted"/>
<evidence type="ECO:0000256" key="1">
    <source>
        <dbReference type="SAM" id="MobiDB-lite"/>
    </source>
</evidence>
<reference evidence="2 3" key="1">
    <citation type="journal article" date="2012" name="PLoS Pathog.">
        <title>Diverse lifestyles and strategies of plant pathogenesis encoded in the genomes of eighteen Dothideomycetes fungi.</title>
        <authorList>
            <person name="Ohm R.A."/>
            <person name="Feau N."/>
            <person name="Henrissat B."/>
            <person name="Schoch C.L."/>
            <person name="Horwitz B.A."/>
            <person name="Barry K.W."/>
            <person name="Condon B.J."/>
            <person name="Copeland A.C."/>
            <person name="Dhillon B."/>
            <person name="Glaser F."/>
            <person name="Hesse C.N."/>
            <person name="Kosti I."/>
            <person name="LaButti K."/>
            <person name="Lindquist E.A."/>
            <person name="Lucas S."/>
            <person name="Salamov A.A."/>
            <person name="Bradshaw R.E."/>
            <person name="Ciuffetti L."/>
            <person name="Hamelin R.C."/>
            <person name="Kema G.H.J."/>
            <person name="Lawrence C."/>
            <person name="Scott J.A."/>
            <person name="Spatafora J.W."/>
            <person name="Turgeon B.G."/>
            <person name="de Wit P.J.G.M."/>
            <person name="Zhong S."/>
            <person name="Goodwin S.B."/>
            <person name="Grigoriev I.V."/>
        </authorList>
    </citation>
    <scope>NUCLEOTIDE SEQUENCE [LARGE SCALE GENOMIC DNA]</scope>
    <source>
        <strain evidence="2 3">SO2202</strain>
    </source>
</reference>
<name>M3D7F2_SPHMS</name>
<dbReference type="GeneID" id="27902401"/>
<keyword evidence="3" id="KW-1185">Reference proteome</keyword>
<dbReference type="OMA" id="RTHRYPA"/>
<dbReference type="RefSeq" id="XP_016761925.1">
    <property type="nucleotide sequence ID" value="XM_016905264.1"/>
</dbReference>
<dbReference type="HOGENOM" id="CLU_1469092_0_0_1"/>
<dbReference type="OrthoDB" id="4156665at2759"/>
<evidence type="ECO:0000313" key="3">
    <source>
        <dbReference type="Proteomes" id="UP000016931"/>
    </source>
</evidence>
<dbReference type="AlphaFoldDB" id="M3D7F2"/>
<gene>
    <name evidence="2" type="ORF">SEPMUDRAFT_148979</name>
</gene>
<accession>M3D7F2</accession>
<organism evidence="2 3">
    <name type="scientific">Sphaerulina musiva (strain SO2202)</name>
    <name type="common">Poplar stem canker fungus</name>
    <name type="synonym">Septoria musiva</name>
    <dbReference type="NCBI Taxonomy" id="692275"/>
    <lineage>
        <taxon>Eukaryota</taxon>
        <taxon>Fungi</taxon>
        <taxon>Dikarya</taxon>
        <taxon>Ascomycota</taxon>
        <taxon>Pezizomycotina</taxon>
        <taxon>Dothideomycetes</taxon>
        <taxon>Dothideomycetidae</taxon>
        <taxon>Mycosphaerellales</taxon>
        <taxon>Mycosphaerellaceae</taxon>
        <taxon>Sphaerulina</taxon>
    </lineage>
</organism>
<sequence length="184" mass="21034">MANKLTCLTRRTHRYPASMNWDKDFLAKPSSRTPHHPPPHTPVSATKEGKIRRRRSRPISHSDDVWLEDLMDTVEDIQSPLLFLPSHNGVDDDDGNEKKDMLANPTTTTTTTTAAVNPYANMSDKDRIRIKRRKVGKFIGLVGMETPVEEIAARIQSSLDRAMERSREELRRNEQIMTGRKKMA</sequence>
<evidence type="ECO:0000313" key="2">
    <source>
        <dbReference type="EMBL" id="EMF13804.1"/>
    </source>
</evidence>
<protein>
    <submittedName>
        <fullName evidence="2">Uncharacterized protein</fullName>
    </submittedName>
</protein>
<dbReference type="Proteomes" id="UP000016931">
    <property type="component" value="Unassembled WGS sequence"/>
</dbReference>